<dbReference type="InterPro" id="IPR036097">
    <property type="entry name" value="HisK_dim/P_sf"/>
</dbReference>
<keyword evidence="4" id="KW-0597">Phosphoprotein</keyword>
<evidence type="ECO:0000256" key="2">
    <source>
        <dbReference type="ARBA" id="ARBA00004370"/>
    </source>
</evidence>
<feature type="domain" description="Histidine kinase" evidence="13">
    <location>
        <begin position="244"/>
        <end position="457"/>
    </location>
</feature>
<keyword evidence="16" id="KW-1185">Reference proteome</keyword>
<organism evidence="15 16">
    <name type="scientific">Deinococcus koreensis</name>
    <dbReference type="NCBI Taxonomy" id="2054903"/>
    <lineage>
        <taxon>Bacteria</taxon>
        <taxon>Thermotogati</taxon>
        <taxon>Deinococcota</taxon>
        <taxon>Deinococci</taxon>
        <taxon>Deinococcales</taxon>
        <taxon>Deinococcaceae</taxon>
        <taxon>Deinococcus</taxon>
    </lineage>
</organism>
<dbReference type="CDD" id="cd00075">
    <property type="entry name" value="HATPase"/>
    <property type="match status" value="1"/>
</dbReference>
<dbReference type="CDD" id="cd00082">
    <property type="entry name" value="HisKA"/>
    <property type="match status" value="1"/>
</dbReference>
<comment type="catalytic activity">
    <reaction evidence="1">
        <text>ATP + protein L-histidine = ADP + protein N-phospho-L-histidine.</text>
        <dbReference type="EC" id="2.7.13.3"/>
    </reaction>
</comment>
<proteinExistence type="predicted"/>
<evidence type="ECO:0000256" key="7">
    <source>
        <dbReference type="ARBA" id="ARBA00022777"/>
    </source>
</evidence>
<feature type="region of interest" description="Disordered" evidence="11">
    <location>
        <begin position="67"/>
        <end position="94"/>
    </location>
</feature>
<dbReference type="Gene3D" id="1.10.287.130">
    <property type="match status" value="1"/>
</dbReference>
<dbReference type="Pfam" id="PF00672">
    <property type="entry name" value="HAMP"/>
    <property type="match status" value="1"/>
</dbReference>
<dbReference type="PRINTS" id="PR00344">
    <property type="entry name" value="BCTRLSENSOR"/>
</dbReference>
<dbReference type="InterPro" id="IPR050428">
    <property type="entry name" value="TCS_sensor_his_kinase"/>
</dbReference>
<dbReference type="SMART" id="SM00387">
    <property type="entry name" value="HATPase_c"/>
    <property type="match status" value="1"/>
</dbReference>
<evidence type="ECO:0000256" key="8">
    <source>
        <dbReference type="ARBA" id="ARBA00022989"/>
    </source>
</evidence>
<dbReference type="SMART" id="SM00388">
    <property type="entry name" value="HisKA"/>
    <property type="match status" value="1"/>
</dbReference>
<dbReference type="PROSITE" id="PS50885">
    <property type="entry name" value="HAMP"/>
    <property type="match status" value="1"/>
</dbReference>
<evidence type="ECO:0000259" key="13">
    <source>
        <dbReference type="PROSITE" id="PS50109"/>
    </source>
</evidence>
<dbReference type="GO" id="GO:0005886">
    <property type="term" value="C:plasma membrane"/>
    <property type="evidence" value="ECO:0007669"/>
    <property type="project" value="TreeGrafter"/>
</dbReference>
<evidence type="ECO:0000313" key="15">
    <source>
        <dbReference type="EMBL" id="PNY79404.1"/>
    </source>
</evidence>
<dbReference type="InterPro" id="IPR003594">
    <property type="entry name" value="HATPase_dom"/>
</dbReference>
<dbReference type="EMBL" id="PPPD01000004">
    <property type="protein sequence ID" value="PNY79404.1"/>
    <property type="molecule type" value="Genomic_DNA"/>
</dbReference>
<name>A0A2K3USA3_9DEIO</name>
<dbReference type="SMART" id="SM00304">
    <property type="entry name" value="HAMP"/>
    <property type="match status" value="1"/>
</dbReference>
<evidence type="ECO:0000256" key="5">
    <source>
        <dbReference type="ARBA" id="ARBA00022679"/>
    </source>
</evidence>
<keyword evidence="6 12" id="KW-0812">Transmembrane</keyword>
<dbReference type="InterPro" id="IPR003661">
    <property type="entry name" value="HisK_dim/P_dom"/>
</dbReference>
<dbReference type="RefSeq" id="WP_103314232.1">
    <property type="nucleotide sequence ID" value="NZ_PPPD01000004.1"/>
</dbReference>
<gene>
    <name evidence="15" type="ORF">CVO96_20000</name>
</gene>
<evidence type="ECO:0000259" key="14">
    <source>
        <dbReference type="PROSITE" id="PS50885"/>
    </source>
</evidence>
<feature type="domain" description="HAMP" evidence="14">
    <location>
        <begin position="185"/>
        <end position="236"/>
    </location>
</feature>
<dbReference type="PANTHER" id="PTHR45436:SF5">
    <property type="entry name" value="SENSOR HISTIDINE KINASE TRCS"/>
    <property type="match status" value="1"/>
</dbReference>
<evidence type="ECO:0000313" key="16">
    <source>
        <dbReference type="Proteomes" id="UP000236379"/>
    </source>
</evidence>
<accession>A0A2K3USA3</accession>
<dbReference type="Pfam" id="PF02518">
    <property type="entry name" value="HATPase_c"/>
    <property type="match status" value="1"/>
</dbReference>
<dbReference type="SUPFAM" id="SSF47384">
    <property type="entry name" value="Homodimeric domain of signal transducing histidine kinase"/>
    <property type="match status" value="1"/>
</dbReference>
<dbReference type="InterPro" id="IPR003660">
    <property type="entry name" value="HAMP_dom"/>
</dbReference>
<dbReference type="FunFam" id="3.30.565.10:FF:000006">
    <property type="entry name" value="Sensor histidine kinase WalK"/>
    <property type="match status" value="1"/>
</dbReference>
<evidence type="ECO:0000256" key="11">
    <source>
        <dbReference type="SAM" id="MobiDB-lite"/>
    </source>
</evidence>
<keyword evidence="10 12" id="KW-0472">Membrane</keyword>
<dbReference type="InterPro" id="IPR036890">
    <property type="entry name" value="HATPase_C_sf"/>
</dbReference>
<keyword evidence="9" id="KW-0902">Two-component regulatory system</keyword>
<keyword evidence="5" id="KW-0808">Transferase</keyword>
<evidence type="ECO:0000256" key="12">
    <source>
        <dbReference type="SAM" id="Phobius"/>
    </source>
</evidence>
<comment type="subcellular location">
    <subcellularLocation>
        <location evidence="2">Membrane</location>
    </subcellularLocation>
</comment>
<dbReference type="InterPro" id="IPR004358">
    <property type="entry name" value="Sig_transdc_His_kin-like_C"/>
</dbReference>
<evidence type="ECO:0000256" key="10">
    <source>
        <dbReference type="ARBA" id="ARBA00023136"/>
    </source>
</evidence>
<keyword evidence="7 15" id="KW-0418">Kinase</keyword>
<dbReference type="GO" id="GO:0000155">
    <property type="term" value="F:phosphorelay sensor kinase activity"/>
    <property type="evidence" value="ECO:0007669"/>
    <property type="project" value="InterPro"/>
</dbReference>
<dbReference type="Gene3D" id="6.10.340.10">
    <property type="match status" value="1"/>
</dbReference>
<evidence type="ECO:0000256" key="3">
    <source>
        <dbReference type="ARBA" id="ARBA00012438"/>
    </source>
</evidence>
<dbReference type="Gene3D" id="3.30.565.10">
    <property type="entry name" value="Histidine kinase-like ATPase, C-terminal domain"/>
    <property type="match status" value="1"/>
</dbReference>
<reference evidence="15 16" key="1">
    <citation type="submission" date="2018-01" db="EMBL/GenBank/DDBJ databases">
        <title>Deinococcus koreensis sp. nov., a radiation-resistant bacterium isolated from river water.</title>
        <authorList>
            <person name="Choi A."/>
        </authorList>
    </citation>
    <scope>NUCLEOTIDE SEQUENCE [LARGE SCALE GENOMIC DNA]</scope>
    <source>
        <strain evidence="15 16">SJW1-2</strain>
    </source>
</reference>
<evidence type="ECO:0000256" key="1">
    <source>
        <dbReference type="ARBA" id="ARBA00000085"/>
    </source>
</evidence>
<dbReference type="AlphaFoldDB" id="A0A2K3USA3"/>
<comment type="caution">
    <text evidence="15">The sequence shown here is derived from an EMBL/GenBank/DDBJ whole genome shotgun (WGS) entry which is preliminary data.</text>
</comment>
<protein>
    <recommendedName>
        <fullName evidence="3">histidine kinase</fullName>
        <ecNumber evidence="3">2.7.13.3</ecNumber>
    </recommendedName>
</protein>
<dbReference type="PANTHER" id="PTHR45436">
    <property type="entry name" value="SENSOR HISTIDINE KINASE YKOH"/>
    <property type="match status" value="1"/>
</dbReference>
<keyword evidence="8 12" id="KW-1133">Transmembrane helix</keyword>
<evidence type="ECO:0000256" key="9">
    <source>
        <dbReference type="ARBA" id="ARBA00023012"/>
    </source>
</evidence>
<sequence>MRPAFWRTLAWRLTLAFALVSAVALGVVGYIAYASTRSQLGALLGEQARAAVLAQAQAYAEQRGTLSGFRPSALPDSGGDDHRGPSRGSPRGDSGEVFGAWLVLDAGRRAVYAMPDVRSGQTVTGRREVSVVAAGRTVGYLVPSGMQLRPDRRGQEFLDRTLRAIGWAMLGATALAVLMGVLVSGTLLRPLHDLLSRIRALQRGEEPGPSPVRRDEFGTVLTAFDEMHGDVVRSQQARRQLTADIAHDLNTPLSVISGTLEGMRDGTFRVTPERLERLHQETQHMAGLVGDLRFLALADAGELQIHRRAVPVAGLVHDAVTPLQAVAARQGVALETDVRTDGLQAHVDPQRIRQVLHNLLSNALAHTPHGGRVCVSAVPEGEMLMLEVRDTGSGIAPEHLPHVFDRLYRAQAARSGGGSGLGLSIVRKIVEAHGGEVGLASQLGVGTTVTVRLPLAA</sequence>
<dbReference type="EC" id="2.7.13.3" evidence="3"/>
<dbReference type="InterPro" id="IPR005467">
    <property type="entry name" value="His_kinase_dom"/>
</dbReference>
<dbReference type="OrthoDB" id="59230at2"/>
<feature type="transmembrane region" description="Helical" evidence="12">
    <location>
        <begin position="164"/>
        <end position="188"/>
    </location>
</feature>
<feature type="transmembrane region" description="Helical" evidence="12">
    <location>
        <begin position="12"/>
        <end position="33"/>
    </location>
</feature>
<dbReference type="Proteomes" id="UP000236379">
    <property type="component" value="Unassembled WGS sequence"/>
</dbReference>
<dbReference type="PROSITE" id="PS50109">
    <property type="entry name" value="HIS_KIN"/>
    <property type="match status" value="1"/>
</dbReference>
<dbReference type="SUPFAM" id="SSF55874">
    <property type="entry name" value="ATPase domain of HSP90 chaperone/DNA topoisomerase II/histidine kinase"/>
    <property type="match status" value="1"/>
</dbReference>
<evidence type="ECO:0000256" key="6">
    <source>
        <dbReference type="ARBA" id="ARBA00022692"/>
    </source>
</evidence>
<dbReference type="Pfam" id="PF00512">
    <property type="entry name" value="HisKA"/>
    <property type="match status" value="1"/>
</dbReference>
<evidence type="ECO:0000256" key="4">
    <source>
        <dbReference type="ARBA" id="ARBA00022553"/>
    </source>
</evidence>